<gene>
    <name evidence="2" type="ORF">LSTR_LSTR005899</name>
</gene>
<feature type="region of interest" description="Disordered" evidence="1">
    <location>
        <begin position="261"/>
        <end position="289"/>
    </location>
</feature>
<dbReference type="EMBL" id="QKKF02027168">
    <property type="protein sequence ID" value="RZF36083.1"/>
    <property type="molecule type" value="Genomic_DNA"/>
</dbReference>
<organism evidence="2 3">
    <name type="scientific">Laodelphax striatellus</name>
    <name type="common">Small brown planthopper</name>
    <name type="synonym">Delphax striatella</name>
    <dbReference type="NCBI Taxonomy" id="195883"/>
    <lineage>
        <taxon>Eukaryota</taxon>
        <taxon>Metazoa</taxon>
        <taxon>Ecdysozoa</taxon>
        <taxon>Arthropoda</taxon>
        <taxon>Hexapoda</taxon>
        <taxon>Insecta</taxon>
        <taxon>Pterygota</taxon>
        <taxon>Neoptera</taxon>
        <taxon>Paraneoptera</taxon>
        <taxon>Hemiptera</taxon>
        <taxon>Auchenorrhyncha</taxon>
        <taxon>Fulgoroidea</taxon>
        <taxon>Delphacidae</taxon>
        <taxon>Criomorphinae</taxon>
        <taxon>Laodelphax</taxon>
    </lineage>
</organism>
<evidence type="ECO:0000313" key="3">
    <source>
        <dbReference type="Proteomes" id="UP000291343"/>
    </source>
</evidence>
<keyword evidence="3" id="KW-1185">Reference proteome</keyword>
<dbReference type="Proteomes" id="UP000291343">
    <property type="component" value="Unassembled WGS sequence"/>
</dbReference>
<evidence type="ECO:0000313" key="2">
    <source>
        <dbReference type="EMBL" id="RZF36083.1"/>
    </source>
</evidence>
<evidence type="ECO:0000256" key="1">
    <source>
        <dbReference type="SAM" id="MobiDB-lite"/>
    </source>
</evidence>
<comment type="caution">
    <text evidence="2">The sequence shown here is derived from an EMBL/GenBank/DDBJ whole genome shotgun (WGS) entry which is preliminary data.</text>
</comment>
<dbReference type="InParanoid" id="A0A482WRE8"/>
<dbReference type="AlphaFoldDB" id="A0A482WRE8"/>
<reference evidence="2 3" key="1">
    <citation type="journal article" date="2017" name="Gigascience">
        <title>Genome sequence of the small brown planthopper, Laodelphax striatellus.</title>
        <authorList>
            <person name="Zhu J."/>
            <person name="Jiang F."/>
            <person name="Wang X."/>
            <person name="Yang P."/>
            <person name="Bao Y."/>
            <person name="Zhao W."/>
            <person name="Wang W."/>
            <person name="Lu H."/>
            <person name="Wang Q."/>
            <person name="Cui N."/>
            <person name="Li J."/>
            <person name="Chen X."/>
            <person name="Luo L."/>
            <person name="Yu J."/>
            <person name="Kang L."/>
            <person name="Cui F."/>
        </authorList>
    </citation>
    <scope>NUCLEOTIDE SEQUENCE [LARGE SCALE GENOMIC DNA]</scope>
    <source>
        <strain evidence="2">Lst14</strain>
    </source>
</reference>
<sequence>MIGTIMFTVKEIEELIISSSQGKKFKVKCIETKDLKDFPSWWPLHYKKCAASIESQEAKKKKKWEYFTLTKYHEFVCESSKRGCIAEFEFINGINEEEDLLLEEGGGGFSFVYGEEELTEDITQLSVEDAPCTAGAACVAEPHDESTPPPRRPSWVEARGLSARWDALELGPKDLGVFPLEEEAMDAAEEPAATSFEEALEAVKAQLAESANEAVKAAAGPAAASTKEADAVVLMPSDPQRPGAGVALVTSTGRVHVKRLVPQRSSRGENPARAGPECGFACPAVSESG</sequence>
<proteinExistence type="predicted"/>
<name>A0A482WRE8_LAOST</name>
<accession>A0A482WRE8</accession>
<protein>
    <submittedName>
        <fullName evidence="2">Uncharacterized protein</fullName>
    </submittedName>
</protein>